<proteinExistence type="predicted"/>
<dbReference type="InterPro" id="IPR023606">
    <property type="entry name" value="CoA-Trfase_III_dom_1_sf"/>
</dbReference>
<dbReference type="PANTHER" id="PTHR48228">
    <property type="entry name" value="SUCCINYL-COA--D-CITRAMALATE COA-TRANSFERASE"/>
    <property type="match status" value="1"/>
</dbReference>
<dbReference type="PANTHER" id="PTHR48228:SF5">
    <property type="entry name" value="ALPHA-METHYLACYL-COA RACEMASE"/>
    <property type="match status" value="1"/>
</dbReference>
<reference evidence="1 2" key="1">
    <citation type="submission" date="2021-03" db="EMBL/GenBank/DDBJ databases">
        <title>Sequencing the genomes of 1000 actinobacteria strains.</title>
        <authorList>
            <person name="Klenk H.-P."/>
        </authorList>
    </citation>
    <scope>NUCLEOTIDE SEQUENCE [LARGE SCALE GENOMIC DNA]</scope>
    <source>
        <strain evidence="1 2">DSM 45256</strain>
    </source>
</reference>
<keyword evidence="2" id="KW-1185">Reference proteome</keyword>
<dbReference type="Gene3D" id="3.30.1540.10">
    <property type="entry name" value="formyl-coa transferase, domain 3"/>
    <property type="match status" value="1"/>
</dbReference>
<accession>A0ABS4VMN8</accession>
<dbReference type="InterPro" id="IPR003673">
    <property type="entry name" value="CoA-Trfase_fam_III"/>
</dbReference>
<evidence type="ECO:0000313" key="1">
    <source>
        <dbReference type="EMBL" id="MBP2365193.1"/>
    </source>
</evidence>
<evidence type="ECO:0000313" key="2">
    <source>
        <dbReference type="Proteomes" id="UP001519295"/>
    </source>
</evidence>
<dbReference type="SUPFAM" id="SSF89796">
    <property type="entry name" value="CoA-transferase family III (CaiB/BaiF)"/>
    <property type="match status" value="1"/>
</dbReference>
<dbReference type="Gene3D" id="3.40.50.10540">
    <property type="entry name" value="Crotonobetainyl-coa:carnitine coa-transferase, domain 1"/>
    <property type="match status" value="1"/>
</dbReference>
<dbReference type="EMBL" id="JAGINU010000001">
    <property type="protein sequence ID" value="MBP2365193.1"/>
    <property type="molecule type" value="Genomic_DNA"/>
</dbReference>
<dbReference type="Pfam" id="PF02515">
    <property type="entry name" value="CoA_transf_3"/>
    <property type="match status" value="1"/>
</dbReference>
<dbReference type="Proteomes" id="UP001519295">
    <property type="component" value="Unassembled WGS sequence"/>
</dbReference>
<organism evidence="1 2">
    <name type="scientific">Pseudonocardia parietis</name>
    <dbReference type="NCBI Taxonomy" id="570936"/>
    <lineage>
        <taxon>Bacteria</taxon>
        <taxon>Bacillati</taxon>
        <taxon>Actinomycetota</taxon>
        <taxon>Actinomycetes</taxon>
        <taxon>Pseudonocardiales</taxon>
        <taxon>Pseudonocardiaceae</taxon>
        <taxon>Pseudonocardia</taxon>
    </lineage>
</organism>
<comment type="caution">
    <text evidence="1">The sequence shown here is derived from an EMBL/GenBank/DDBJ whole genome shotgun (WGS) entry which is preliminary data.</text>
</comment>
<dbReference type="InterPro" id="IPR050509">
    <property type="entry name" value="CoA-transferase_III"/>
</dbReference>
<dbReference type="InterPro" id="IPR044855">
    <property type="entry name" value="CoA-Trfase_III_dom3_sf"/>
</dbReference>
<protein>
    <submittedName>
        <fullName evidence="1">Crotonobetainyl-CoA:carnitine CoA-transferase CaiB-like acyl-CoA transferase</fullName>
    </submittedName>
</protein>
<name>A0ABS4VMN8_9PSEU</name>
<sequence length="457" mass="47625">MSMSRSAAPGPLTGVQVLDLSPFLPGPFCTQMLADLGASVIKVESPRGDPARTLPGDLHDVANRGKRSVVLDLKAPDGQALGRQLAGESDVLVEGFRPGVADRLGMSYSAVQAVNPGIVYCSVSGFGQTGPLRDSPGHDITYLAASGVLPLPGEWGAREPRRPGVPLSDLAASSYAAVAILAALYRRKETGEGVHLDLAITDAALAFATVRADCCLAASVLDEHLHPTNELFKTADGATIALGAIEEHFWQRLAALLAPEFPTIAEPRFATATDRRTHGDELSALLRKAIRTRSAPQWLAAFEEADVPAHRVLSVPEAARSPHAQARGIVAENPLGHHVTFPVLYNGAPLGRSSGPAPALGADTEHVLAGDQVQRDPVPVAGHRAFGALFAPVNRAAPGYLTAARGLGDRPVHGQVIEVESDHLVVAGQGLAQRFSTDAGPGPVVKAAADGAVRAAR</sequence>
<gene>
    <name evidence="1" type="ORF">JOF36_000889</name>
</gene>